<evidence type="ECO:0000256" key="2">
    <source>
        <dbReference type="ARBA" id="ARBA00022801"/>
    </source>
</evidence>
<evidence type="ECO:0008006" key="6">
    <source>
        <dbReference type="Google" id="ProtNLM"/>
    </source>
</evidence>
<keyword evidence="2" id="KW-0378">Hydrolase</keyword>
<name>A0A0A5GK50_9BACI</name>
<gene>
    <name evidence="4" type="ORF">N781_03645</name>
</gene>
<keyword evidence="5" id="KW-1185">Reference proteome</keyword>
<dbReference type="GO" id="GO:0006508">
    <property type="term" value="P:proteolysis"/>
    <property type="evidence" value="ECO:0007669"/>
    <property type="project" value="UniProtKB-KW"/>
</dbReference>
<dbReference type="Pfam" id="PF13365">
    <property type="entry name" value="Trypsin_2"/>
    <property type="match status" value="1"/>
</dbReference>
<dbReference type="PANTHER" id="PTHR43343:SF3">
    <property type="entry name" value="PROTEASE DO-LIKE 8, CHLOROPLASTIC"/>
    <property type="match status" value="1"/>
</dbReference>
<evidence type="ECO:0000256" key="3">
    <source>
        <dbReference type="ARBA" id="ARBA00022825"/>
    </source>
</evidence>
<dbReference type="AlphaFoldDB" id="A0A0A5GK50"/>
<comment type="caution">
    <text evidence="4">The sequence shown here is derived from an EMBL/GenBank/DDBJ whole genome shotgun (WGS) entry which is preliminary data.</text>
</comment>
<dbReference type="PRINTS" id="PR00834">
    <property type="entry name" value="PROTEASES2C"/>
</dbReference>
<dbReference type="RefSeq" id="WP_051239883.1">
    <property type="nucleotide sequence ID" value="NZ_AULI01000009.1"/>
</dbReference>
<dbReference type="Proteomes" id="UP000030528">
    <property type="component" value="Unassembled WGS sequence"/>
</dbReference>
<keyword evidence="3" id="KW-0720">Serine protease</keyword>
<dbReference type="eggNOG" id="COG0265">
    <property type="taxonomic scope" value="Bacteria"/>
</dbReference>
<dbReference type="PANTHER" id="PTHR43343">
    <property type="entry name" value="PEPTIDASE S12"/>
    <property type="match status" value="1"/>
</dbReference>
<evidence type="ECO:0000256" key="1">
    <source>
        <dbReference type="ARBA" id="ARBA00022670"/>
    </source>
</evidence>
<reference evidence="4 5" key="1">
    <citation type="submission" date="2013-08" db="EMBL/GenBank/DDBJ databases">
        <authorList>
            <person name="Huang J."/>
            <person name="Wang G."/>
        </authorList>
    </citation>
    <scope>NUCLEOTIDE SEQUENCE [LARGE SCALE GENOMIC DNA]</scope>
    <source>
        <strain evidence="4 5">JSM 076056</strain>
    </source>
</reference>
<evidence type="ECO:0000313" key="4">
    <source>
        <dbReference type="EMBL" id="KGX91593.1"/>
    </source>
</evidence>
<dbReference type="InterPro" id="IPR009003">
    <property type="entry name" value="Peptidase_S1_PA"/>
</dbReference>
<dbReference type="SUPFAM" id="SSF50494">
    <property type="entry name" value="Trypsin-like serine proteases"/>
    <property type="match status" value="1"/>
</dbReference>
<dbReference type="GO" id="GO:0004252">
    <property type="term" value="F:serine-type endopeptidase activity"/>
    <property type="evidence" value="ECO:0007669"/>
    <property type="project" value="InterPro"/>
</dbReference>
<dbReference type="InterPro" id="IPR051201">
    <property type="entry name" value="Chloro_Bact_Ser_Proteases"/>
</dbReference>
<dbReference type="STRING" id="1385510.GCA_000425205_02344"/>
<protein>
    <recommendedName>
        <fullName evidence="6">Peptidase S1</fullName>
    </recommendedName>
</protein>
<organism evidence="4 5">
    <name type="scientific">Pontibacillus halophilus JSM 076056 = DSM 19796</name>
    <dbReference type="NCBI Taxonomy" id="1385510"/>
    <lineage>
        <taxon>Bacteria</taxon>
        <taxon>Bacillati</taxon>
        <taxon>Bacillota</taxon>
        <taxon>Bacilli</taxon>
        <taxon>Bacillales</taxon>
        <taxon>Bacillaceae</taxon>
        <taxon>Pontibacillus</taxon>
    </lineage>
</organism>
<dbReference type="EMBL" id="AVPE01000009">
    <property type="protein sequence ID" value="KGX91593.1"/>
    <property type="molecule type" value="Genomic_DNA"/>
</dbReference>
<accession>A0A0A5GK50</accession>
<dbReference type="Gene3D" id="2.40.10.120">
    <property type="match status" value="1"/>
</dbReference>
<evidence type="ECO:0000313" key="5">
    <source>
        <dbReference type="Proteomes" id="UP000030528"/>
    </source>
</evidence>
<keyword evidence="1" id="KW-0645">Protease</keyword>
<dbReference type="InterPro" id="IPR001940">
    <property type="entry name" value="Peptidase_S1C"/>
</dbReference>
<proteinExistence type="predicted"/>
<sequence length="376" mass="41203">MKRNTLLPVLLASFIVALGGASAYLLFDHTTNDTIEATSSIGEKVSENSSSPATDLKSLIYRAQQTVVQIEAEDDTTEKIGSGFLYNGKGDIITNAHVIKDASTIYVKTADTKTYPAAVLGMNQEVDVAVIRVPQLANRVPMELSKDQIGEVGDEIIAIGSPHGFQNTVTTGIISGKERNFSIGSYSYENVYQISAPISEGNSGGPLIQRDTGEVIGINSARSEGTSIGFSIPISNVLDDAVTWTSEAADKQLVYDRLSETDPPSTKQMAKDARSLIQFFYQSLSLRDYESAYRLLSSDWQEEVSYEDFRNHFATITEISIQSMDVNFMTEQEVRVIVKTNQTLTKDGKQARYNGTTSFHVKAENGQLKLMSADQK</sequence>